<evidence type="ECO:0000256" key="6">
    <source>
        <dbReference type="SAM" id="SignalP"/>
    </source>
</evidence>
<dbReference type="Pfam" id="PF00019">
    <property type="entry name" value="TGF_beta"/>
    <property type="match status" value="1"/>
</dbReference>
<evidence type="ECO:0000256" key="1">
    <source>
        <dbReference type="ARBA" id="ARBA00004613"/>
    </source>
</evidence>
<feature type="signal peptide" evidence="6">
    <location>
        <begin position="1"/>
        <end position="22"/>
    </location>
</feature>
<dbReference type="AlphaFoldDB" id="A0AAQ4RN99"/>
<dbReference type="GeneID" id="120812167"/>
<dbReference type="SUPFAM" id="SSF57501">
    <property type="entry name" value="Cystine-knot cytokines"/>
    <property type="match status" value="1"/>
</dbReference>
<comment type="subcellular location">
    <subcellularLocation>
        <location evidence="1">Secreted</location>
    </subcellularLocation>
</comment>
<evidence type="ECO:0000256" key="5">
    <source>
        <dbReference type="RuleBase" id="RU000354"/>
    </source>
</evidence>
<evidence type="ECO:0000313" key="9">
    <source>
        <dbReference type="Proteomes" id="UP000007635"/>
    </source>
</evidence>
<dbReference type="RefSeq" id="XP_040023894.1">
    <property type="nucleotide sequence ID" value="XM_040167960.1"/>
</dbReference>
<dbReference type="Pfam" id="PF04709">
    <property type="entry name" value="AMH_N"/>
    <property type="match status" value="1"/>
</dbReference>
<dbReference type="GO" id="GO:0030154">
    <property type="term" value="P:cell differentiation"/>
    <property type="evidence" value="ECO:0007669"/>
    <property type="project" value="UniProtKB-KW"/>
</dbReference>
<keyword evidence="9" id="KW-1185">Reference proteome</keyword>
<dbReference type="InterPro" id="IPR021203">
    <property type="entry name" value="Muellerian-inhibiting_factor"/>
</dbReference>
<dbReference type="PANTHER" id="PTHR15009">
    <property type="entry name" value="MUELLERIAN-INHIBITING FACTOR"/>
    <property type="match status" value="1"/>
</dbReference>
<proteinExistence type="inferred from homology"/>
<dbReference type="Gene3D" id="2.10.90.10">
    <property type="entry name" value="Cystine-knot cytokines"/>
    <property type="match status" value="1"/>
</dbReference>
<dbReference type="PROSITE" id="PS51362">
    <property type="entry name" value="TGF_BETA_2"/>
    <property type="match status" value="1"/>
</dbReference>
<feature type="chain" id="PRO_5043051906" description="TGF-beta family profile domain-containing protein" evidence="6">
    <location>
        <begin position="23"/>
        <end position="521"/>
    </location>
</feature>
<dbReference type="PANTHER" id="PTHR15009:SF4">
    <property type="entry name" value="MUELLERIAN-INHIBITING FACTOR"/>
    <property type="match status" value="1"/>
</dbReference>
<evidence type="ECO:0000256" key="4">
    <source>
        <dbReference type="ARBA" id="ARBA00022782"/>
    </source>
</evidence>
<dbReference type="InterPro" id="IPR001839">
    <property type="entry name" value="TGF-b_C"/>
</dbReference>
<dbReference type="InterPro" id="IPR029034">
    <property type="entry name" value="Cystine-knot_cytokine"/>
</dbReference>
<feature type="domain" description="TGF-beta family profile" evidence="7">
    <location>
        <begin position="411"/>
        <end position="521"/>
    </location>
</feature>
<dbReference type="Proteomes" id="UP000007635">
    <property type="component" value="Chromosome Y"/>
</dbReference>
<dbReference type="SMART" id="SM00204">
    <property type="entry name" value="TGFB"/>
    <property type="match status" value="1"/>
</dbReference>
<dbReference type="KEGG" id="gat:120812167"/>
<keyword evidence="2" id="KW-0964">Secreted</keyword>
<dbReference type="GO" id="GO:0008406">
    <property type="term" value="P:gonad development"/>
    <property type="evidence" value="ECO:0007669"/>
    <property type="project" value="InterPro"/>
</dbReference>
<dbReference type="GO" id="GO:0008083">
    <property type="term" value="F:growth factor activity"/>
    <property type="evidence" value="ECO:0007669"/>
    <property type="project" value="UniProtKB-KW"/>
</dbReference>
<name>A0AAQ4RN99_GASAC</name>
<sequence length="521" mass="57472">MLCLDFFHFGGLMLCSTGLCVALLTLHGQQLIPTPNPTVTETSSAATVSHIAPCVADEISALLREAVGSHGELAKRSRTQFGICTVSNGSSGSVLLQLAKETSRYQTHILEALHPIAAVLIPNEDERGPLMLTFDLPQSLLLRRSPVLLLTFESPPNRGNLDVTFTSKSLHPHDQTACISGETCYIMLTGKTSESNISQKWKISVETKSPDMNQRLKRILTDGRSGTNISVVPLLLFSLERVTSTRYHQNSSMASSQTSFLCELKRFLGDILPQDHHKFTPLKLDSLQSLPSLTLGLSSSDTMLAGLINSSSITIFSFSSWASMFPVHRGELSLSAELLEELRQRLEVEVVKITTVMREEQVGQRANDRLGRLRELSAFPVKEPAAGVNQYRAFLLLKALQMVSHAYAMQRGLRTNRASSNYQESDPKCRLKSLSVNPDNSYDLPNTVKINNCHGTCAFPLTNGTNHAVLLMLHVENGDRDNRMPCCVPVAYEDLAVVRVNENETYISIKPDMVAKECGCR</sequence>
<reference evidence="8" key="3">
    <citation type="submission" date="2025-09" db="UniProtKB">
        <authorList>
            <consortium name="Ensembl"/>
        </authorList>
    </citation>
    <scope>IDENTIFICATION</scope>
</reference>
<evidence type="ECO:0000256" key="3">
    <source>
        <dbReference type="ARBA" id="ARBA00022729"/>
    </source>
</evidence>
<evidence type="ECO:0000313" key="8">
    <source>
        <dbReference type="Ensembl" id="ENSGACP00000064470.1"/>
    </source>
</evidence>
<keyword evidence="4" id="KW-0221">Differentiation</keyword>
<comment type="similarity">
    <text evidence="5">Belongs to the TGF-beta family.</text>
</comment>
<dbReference type="GO" id="GO:0005576">
    <property type="term" value="C:extracellular region"/>
    <property type="evidence" value="ECO:0007669"/>
    <property type="project" value="UniProtKB-SubCell"/>
</dbReference>
<keyword evidence="5" id="KW-0339">Growth factor</keyword>
<dbReference type="Ensembl" id="ENSGACT00000046640.1">
    <property type="protein sequence ID" value="ENSGACP00000064470.1"/>
    <property type="gene ID" value="ENSGACG00000025741.1"/>
</dbReference>
<evidence type="ECO:0000259" key="7">
    <source>
        <dbReference type="PROSITE" id="PS51362"/>
    </source>
</evidence>
<dbReference type="GeneTree" id="ENSGT00390000006337"/>
<accession>A0AAQ4RN99</accession>
<organism evidence="8 9">
    <name type="scientific">Gasterosteus aculeatus aculeatus</name>
    <name type="common">three-spined stickleback</name>
    <dbReference type="NCBI Taxonomy" id="481459"/>
    <lineage>
        <taxon>Eukaryota</taxon>
        <taxon>Metazoa</taxon>
        <taxon>Chordata</taxon>
        <taxon>Craniata</taxon>
        <taxon>Vertebrata</taxon>
        <taxon>Euteleostomi</taxon>
        <taxon>Actinopterygii</taxon>
        <taxon>Neopterygii</taxon>
        <taxon>Teleostei</taxon>
        <taxon>Neoteleostei</taxon>
        <taxon>Acanthomorphata</taxon>
        <taxon>Eupercaria</taxon>
        <taxon>Perciformes</taxon>
        <taxon>Cottioidei</taxon>
        <taxon>Gasterosteales</taxon>
        <taxon>Gasterosteidae</taxon>
        <taxon>Gasterosteus</taxon>
    </lineage>
</organism>
<keyword evidence="3 6" id="KW-0732">Signal</keyword>
<evidence type="ECO:0000256" key="2">
    <source>
        <dbReference type="ARBA" id="ARBA00022525"/>
    </source>
</evidence>
<protein>
    <recommendedName>
        <fullName evidence="7">TGF-beta family profile domain-containing protein</fullName>
    </recommendedName>
</protein>
<dbReference type="InterPro" id="IPR006799">
    <property type="entry name" value="AMH_N"/>
</dbReference>
<reference evidence="8 9" key="1">
    <citation type="journal article" date="2021" name="G3 (Bethesda)">
        <title>Improved contiguity of the threespine stickleback genome using long-read sequencing.</title>
        <authorList>
            <person name="Nath S."/>
            <person name="Shaw D.E."/>
            <person name="White M.A."/>
        </authorList>
    </citation>
    <scope>NUCLEOTIDE SEQUENCE [LARGE SCALE GENOMIC DNA]</scope>
    <source>
        <strain evidence="8 9">Lake Benthic</strain>
    </source>
</reference>
<reference evidence="8" key="2">
    <citation type="submission" date="2025-08" db="UniProtKB">
        <authorList>
            <consortium name="Ensembl"/>
        </authorList>
    </citation>
    <scope>IDENTIFICATION</scope>
</reference>